<keyword evidence="1" id="KW-0732">Signal</keyword>
<dbReference type="OrthoDB" id="6159398at2759"/>
<name>A0A1W0X7J4_HYPEX</name>
<sequence length="584" mass="63656">MALTQTTKNSGQPANANRKSRPAPYAYYSFSSSSYAVNFIPRIHSLILISVATAVSCHLDELLASVPCSSPTSPPDKMSTLWLSLSKLLIISILLQGLVFCQEQDAATTDNETTESEEATDPPSEMPRISTQPLTIQVQVHERVVLPCQLENQDQSNSVPAWTHNGAYLSNGPIKMSKKPTIALDKKTNTLTIKKVVESDAGFYTCLALSGLQPEVNVTHHVVIVYPPSVDLQPADSPVDVLEGGTFGLTCLAGGFPAPGIKWVLTSSSGERTELGQYTNQTTIEVPSMSRAETGTYTCVANNGIGEPANDSVVVHIRYKPQLLDSTATFLSRIGGEARLECSFSAYPLEGHTLNWYRLPLKTETAESGDEKTEPDTSGKEDIVSEGRNAIHTEAKDTKLTSTLTIKGVEADDFRKYICVAGNELGTTEHTIELSGLALPIELQSTEQRNGLHWTIKSASPIKRYEIIYREVNETHEGEAHNITLLEDEKDIPTDSGDIKTYKKTHFLENLRHARNYSVIVVALNEYGWSHKMPPHRFSLDDVRKAHASGLSGKGGGNGILNSHSSLLIVSALAVLISRRVCGN</sequence>
<keyword evidence="3" id="KW-1015">Disulfide bond</keyword>
<dbReference type="InterPro" id="IPR013783">
    <property type="entry name" value="Ig-like_fold"/>
</dbReference>
<dbReference type="AlphaFoldDB" id="A0A1W0X7J4"/>
<keyword evidence="4" id="KW-0393">Immunoglobulin domain</keyword>
<dbReference type="CDD" id="cd00063">
    <property type="entry name" value="FN3"/>
    <property type="match status" value="1"/>
</dbReference>
<accession>A0A1W0X7J4</accession>
<dbReference type="Gene3D" id="2.60.40.10">
    <property type="entry name" value="Immunoglobulins"/>
    <property type="match status" value="4"/>
</dbReference>
<dbReference type="Pfam" id="PF00041">
    <property type="entry name" value="fn3"/>
    <property type="match status" value="1"/>
</dbReference>
<dbReference type="GO" id="GO:0007156">
    <property type="term" value="P:homophilic cell adhesion via plasma membrane adhesion molecules"/>
    <property type="evidence" value="ECO:0007669"/>
    <property type="project" value="TreeGrafter"/>
</dbReference>
<keyword evidence="2" id="KW-0677">Repeat</keyword>
<feature type="compositionally biased region" description="Polar residues" evidence="5">
    <location>
        <begin position="1"/>
        <end position="17"/>
    </location>
</feature>
<feature type="region of interest" description="Disordered" evidence="5">
    <location>
        <begin position="106"/>
        <end position="129"/>
    </location>
</feature>
<dbReference type="PANTHER" id="PTHR45080:SF8">
    <property type="entry name" value="IG-LIKE DOMAIN-CONTAINING PROTEIN"/>
    <property type="match status" value="1"/>
</dbReference>
<dbReference type="EMBL" id="MTYJ01000012">
    <property type="protein sequence ID" value="OQV23378.1"/>
    <property type="molecule type" value="Genomic_DNA"/>
</dbReference>
<dbReference type="GO" id="GO:0005886">
    <property type="term" value="C:plasma membrane"/>
    <property type="evidence" value="ECO:0007669"/>
    <property type="project" value="TreeGrafter"/>
</dbReference>
<dbReference type="GO" id="GO:0008046">
    <property type="term" value="F:axon guidance receptor activity"/>
    <property type="evidence" value="ECO:0007669"/>
    <property type="project" value="TreeGrafter"/>
</dbReference>
<evidence type="ECO:0000256" key="4">
    <source>
        <dbReference type="ARBA" id="ARBA00023319"/>
    </source>
</evidence>
<feature type="domain" description="Ig-like" evidence="6">
    <location>
        <begin position="321"/>
        <end position="435"/>
    </location>
</feature>
<dbReference type="InterPro" id="IPR013098">
    <property type="entry name" value="Ig_I-set"/>
</dbReference>
<comment type="caution">
    <text evidence="7">The sequence shown here is derived from an EMBL/GenBank/DDBJ whole genome shotgun (WGS) entry which is preliminary data.</text>
</comment>
<evidence type="ECO:0000256" key="2">
    <source>
        <dbReference type="ARBA" id="ARBA00022737"/>
    </source>
</evidence>
<dbReference type="SMART" id="SM00408">
    <property type="entry name" value="IGc2"/>
    <property type="match status" value="3"/>
</dbReference>
<dbReference type="PANTHER" id="PTHR45080">
    <property type="entry name" value="CONTACTIN 5"/>
    <property type="match status" value="1"/>
</dbReference>
<dbReference type="InterPro" id="IPR036116">
    <property type="entry name" value="FN3_sf"/>
</dbReference>
<dbReference type="Proteomes" id="UP000192578">
    <property type="component" value="Unassembled WGS sequence"/>
</dbReference>
<dbReference type="SMART" id="SM00409">
    <property type="entry name" value="IG"/>
    <property type="match status" value="3"/>
</dbReference>
<feature type="domain" description="Ig-like" evidence="6">
    <location>
        <begin position="228"/>
        <end position="315"/>
    </location>
</feature>
<evidence type="ECO:0000259" key="6">
    <source>
        <dbReference type="PROSITE" id="PS50835"/>
    </source>
</evidence>
<evidence type="ECO:0000313" key="8">
    <source>
        <dbReference type="Proteomes" id="UP000192578"/>
    </source>
</evidence>
<reference evidence="8" key="1">
    <citation type="submission" date="2017-01" db="EMBL/GenBank/DDBJ databases">
        <title>Comparative genomics of anhydrobiosis in the tardigrade Hypsibius dujardini.</title>
        <authorList>
            <person name="Yoshida Y."/>
            <person name="Koutsovoulos G."/>
            <person name="Laetsch D."/>
            <person name="Stevens L."/>
            <person name="Kumar S."/>
            <person name="Horikawa D."/>
            <person name="Ishino K."/>
            <person name="Komine S."/>
            <person name="Tomita M."/>
            <person name="Blaxter M."/>
            <person name="Arakawa K."/>
        </authorList>
    </citation>
    <scope>NUCLEOTIDE SEQUENCE [LARGE SCALE GENOMIC DNA]</scope>
    <source>
        <strain evidence="8">Z151</strain>
    </source>
</reference>
<organism evidence="7 8">
    <name type="scientific">Hypsibius exemplaris</name>
    <name type="common">Freshwater tardigrade</name>
    <dbReference type="NCBI Taxonomy" id="2072580"/>
    <lineage>
        <taxon>Eukaryota</taxon>
        <taxon>Metazoa</taxon>
        <taxon>Ecdysozoa</taxon>
        <taxon>Tardigrada</taxon>
        <taxon>Eutardigrada</taxon>
        <taxon>Parachela</taxon>
        <taxon>Hypsibioidea</taxon>
        <taxon>Hypsibiidae</taxon>
        <taxon>Hypsibius</taxon>
    </lineage>
</organism>
<dbReference type="InterPro" id="IPR003961">
    <property type="entry name" value="FN3_dom"/>
</dbReference>
<gene>
    <name evidence="7" type="ORF">BV898_02824</name>
</gene>
<evidence type="ECO:0000313" key="7">
    <source>
        <dbReference type="EMBL" id="OQV23378.1"/>
    </source>
</evidence>
<dbReference type="SUPFAM" id="SSF49265">
    <property type="entry name" value="Fibronectin type III"/>
    <property type="match status" value="1"/>
</dbReference>
<evidence type="ECO:0000256" key="5">
    <source>
        <dbReference type="SAM" id="MobiDB-lite"/>
    </source>
</evidence>
<proteinExistence type="predicted"/>
<dbReference type="Pfam" id="PF13927">
    <property type="entry name" value="Ig_3"/>
    <property type="match status" value="2"/>
</dbReference>
<feature type="region of interest" description="Disordered" evidence="5">
    <location>
        <begin position="1"/>
        <end position="20"/>
    </location>
</feature>
<dbReference type="GO" id="GO:0043025">
    <property type="term" value="C:neuronal cell body"/>
    <property type="evidence" value="ECO:0007669"/>
    <property type="project" value="TreeGrafter"/>
</dbReference>
<dbReference type="InterPro" id="IPR007110">
    <property type="entry name" value="Ig-like_dom"/>
</dbReference>
<dbReference type="InterPro" id="IPR050958">
    <property type="entry name" value="Cell_Adh-Cytoskel_Orgn"/>
</dbReference>
<dbReference type="InterPro" id="IPR003598">
    <property type="entry name" value="Ig_sub2"/>
</dbReference>
<dbReference type="InterPro" id="IPR036179">
    <property type="entry name" value="Ig-like_dom_sf"/>
</dbReference>
<evidence type="ECO:0000256" key="3">
    <source>
        <dbReference type="ARBA" id="ARBA00023157"/>
    </source>
</evidence>
<dbReference type="PROSITE" id="PS50835">
    <property type="entry name" value="IG_LIKE"/>
    <property type="match status" value="3"/>
</dbReference>
<dbReference type="Pfam" id="PF07679">
    <property type="entry name" value="I-set"/>
    <property type="match status" value="1"/>
</dbReference>
<dbReference type="GO" id="GO:0050808">
    <property type="term" value="P:synapse organization"/>
    <property type="evidence" value="ECO:0007669"/>
    <property type="project" value="TreeGrafter"/>
</dbReference>
<protein>
    <submittedName>
        <fullName evidence="7">Neurotrimin</fullName>
    </submittedName>
</protein>
<keyword evidence="8" id="KW-1185">Reference proteome</keyword>
<feature type="domain" description="Ig-like" evidence="6">
    <location>
        <begin position="127"/>
        <end position="219"/>
    </location>
</feature>
<dbReference type="GO" id="GO:0030424">
    <property type="term" value="C:axon"/>
    <property type="evidence" value="ECO:0007669"/>
    <property type="project" value="TreeGrafter"/>
</dbReference>
<dbReference type="SUPFAM" id="SSF48726">
    <property type="entry name" value="Immunoglobulin"/>
    <property type="match status" value="3"/>
</dbReference>
<evidence type="ECO:0000256" key="1">
    <source>
        <dbReference type="ARBA" id="ARBA00022729"/>
    </source>
</evidence>
<dbReference type="InterPro" id="IPR003599">
    <property type="entry name" value="Ig_sub"/>
</dbReference>